<reference evidence="1 2" key="1">
    <citation type="submission" date="2020-09" db="EMBL/GenBank/DDBJ databases">
        <title>Characterization of Treponema spp. from bovine digital dermatitis in Korea.</title>
        <authorList>
            <person name="Espiritu H.M."/>
            <person name="Cho Y.I."/>
            <person name="Mamuad L."/>
        </authorList>
    </citation>
    <scope>NUCLEOTIDE SEQUENCE [LARGE SCALE GENOMIC DNA]</scope>
    <source>
        <strain evidence="1 2">KS1</strain>
    </source>
</reference>
<dbReference type="RefSeq" id="WP_194075993.1">
    <property type="nucleotide sequence ID" value="NZ_CP061839.1"/>
</dbReference>
<organism evidence="1 2">
    <name type="scientific">Treponema pedis</name>
    <dbReference type="NCBI Taxonomy" id="409322"/>
    <lineage>
        <taxon>Bacteria</taxon>
        <taxon>Pseudomonadati</taxon>
        <taxon>Spirochaetota</taxon>
        <taxon>Spirochaetia</taxon>
        <taxon>Spirochaetales</taxon>
        <taxon>Treponemataceae</taxon>
        <taxon>Treponema</taxon>
    </lineage>
</organism>
<gene>
    <name evidence="1" type="ORF">IFE08_11670</name>
</gene>
<evidence type="ECO:0000313" key="2">
    <source>
        <dbReference type="Proteomes" id="UP000593915"/>
    </source>
</evidence>
<dbReference type="Proteomes" id="UP000593915">
    <property type="component" value="Chromosome"/>
</dbReference>
<protein>
    <submittedName>
        <fullName evidence="1">Uncharacterized protein</fullName>
    </submittedName>
</protein>
<evidence type="ECO:0000313" key="1">
    <source>
        <dbReference type="EMBL" id="QOW60458.1"/>
    </source>
</evidence>
<dbReference type="AlphaFoldDB" id="A0A7S6WNL4"/>
<name>A0A7S6WNL4_9SPIR</name>
<accession>A0A7S6WNL4</accession>
<proteinExistence type="predicted"/>
<sequence>MKKIIFLVFMSLYLVSCTTLPLTGIYGHNIANNVEVNTLESGFDISYSIDFNIGKDAKNDYISFTLYNTVHKYRLDFYANKEIKKIIADVIALNEYVGQHGKKYGSEKIGTSLLYCYSFSGIGGNEEITRLDANADGKNAVEFSFLVKDKNTYLVLNKFHIKRIYGEQTLDDDVESIPFYYSDIKKLYDFMNNAEYIDKVRSEKKAELNAEQKVNVNTSAVDMINR</sequence>
<dbReference type="EMBL" id="CP061839">
    <property type="protein sequence ID" value="QOW60458.1"/>
    <property type="molecule type" value="Genomic_DNA"/>
</dbReference>